<evidence type="ECO:0000313" key="4">
    <source>
        <dbReference type="Proteomes" id="UP000243515"/>
    </source>
</evidence>
<reference evidence="3 4" key="1">
    <citation type="journal article" date="2015" name="Environ. Microbiol.">
        <title>Metagenome sequence of Elaphomyces granulatus from sporocarp tissue reveals Ascomycota ectomycorrhizal fingerprints of genome expansion and a Proteobacteria-rich microbiome.</title>
        <authorList>
            <person name="Quandt C.A."/>
            <person name="Kohler A."/>
            <person name="Hesse C.N."/>
            <person name="Sharpton T.J."/>
            <person name="Martin F."/>
            <person name="Spatafora J.W."/>
        </authorList>
    </citation>
    <scope>NUCLEOTIDE SEQUENCE [LARGE SCALE GENOMIC DNA]</scope>
    <source>
        <strain evidence="3 4">OSC145934</strain>
    </source>
</reference>
<dbReference type="OrthoDB" id="3514033at2759"/>
<name>A0A232M3Q7_9EURO</name>
<accession>A0A232M3Q7</accession>
<evidence type="ECO:0000259" key="2">
    <source>
        <dbReference type="Pfam" id="PF12898"/>
    </source>
</evidence>
<organism evidence="3 4">
    <name type="scientific">Elaphomyces granulatus</name>
    <dbReference type="NCBI Taxonomy" id="519963"/>
    <lineage>
        <taxon>Eukaryota</taxon>
        <taxon>Fungi</taxon>
        <taxon>Dikarya</taxon>
        <taxon>Ascomycota</taxon>
        <taxon>Pezizomycotina</taxon>
        <taxon>Eurotiomycetes</taxon>
        <taxon>Eurotiomycetidae</taxon>
        <taxon>Eurotiales</taxon>
        <taxon>Elaphomycetaceae</taxon>
        <taxon>Elaphomyces</taxon>
    </lineage>
</organism>
<keyword evidence="4" id="KW-1185">Reference proteome</keyword>
<comment type="caution">
    <text evidence="3">The sequence shown here is derived from an EMBL/GenBank/DDBJ whole genome shotgun (WGS) entry which is preliminary data.</text>
</comment>
<feature type="compositionally biased region" description="Polar residues" evidence="1">
    <location>
        <begin position="136"/>
        <end position="145"/>
    </location>
</feature>
<dbReference type="Proteomes" id="UP000243515">
    <property type="component" value="Unassembled WGS sequence"/>
</dbReference>
<dbReference type="InterPro" id="IPR024630">
    <property type="entry name" value="Stc1"/>
</dbReference>
<proteinExistence type="predicted"/>
<dbReference type="EMBL" id="NPHW01002632">
    <property type="protein sequence ID" value="OXV11050.1"/>
    <property type="molecule type" value="Genomic_DNA"/>
</dbReference>
<protein>
    <recommendedName>
        <fullName evidence="2">Stc1 domain-containing protein</fullName>
    </recommendedName>
</protein>
<feature type="compositionally biased region" description="Basic and acidic residues" evidence="1">
    <location>
        <begin position="244"/>
        <end position="254"/>
    </location>
</feature>
<feature type="domain" description="Stc1" evidence="2">
    <location>
        <begin position="30"/>
        <end position="116"/>
    </location>
</feature>
<feature type="region of interest" description="Disordered" evidence="1">
    <location>
        <begin position="127"/>
        <end position="175"/>
    </location>
</feature>
<feature type="region of interest" description="Disordered" evidence="1">
    <location>
        <begin position="194"/>
        <end position="301"/>
    </location>
</feature>
<dbReference type="AlphaFoldDB" id="A0A232M3Q7"/>
<evidence type="ECO:0000313" key="3">
    <source>
        <dbReference type="EMBL" id="OXV11050.1"/>
    </source>
</evidence>
<gene>
    <name evidence="3" type="ORF">Egran_01189</name>
</gene>
<evidence type="ECO:0000256" key="1">
    <source>
        <dbReference type="SAM" id="MobiDB-lite"/>
    </source>
</evidence>
<feature type="compositionally biased region" description="Acidic residues" evidence="1">
    <location>
        <begin position="286"/>
        <end position="301"/>
    </location>
</feature>
<sequence length="301" mass="33244">MAPVQSPYSGGYSEDIKIRLNNITLPQRIKCEICKKFRMQNAFSNKQLSTVRQAIYQYGPAAMGDDRPGYAKCRTCAGTQVVELLCSVCDKTKGLDEFAKSQRRNPDTARCINCVQNHLEADPVADEQKTAAGKESSVQGGSAANRNPYDEEMTRKSHRNLSLGEKNSESDTIAHGALPSVSAFREDDEDNASIGGGVWVESGLSGRQPREEKAKPRFFTAYDPKGTAHFRSTSPKPTPGGSDLQRRAAEIDRKKNTKFAKVPGARFEKHEAPTMRIPESQGQVIDESDDDEGDYDIQDYV</sequence>
<dbReference type="Pfam" id="PF12898">
    <property type="entry name" value="Stc1"/>
    <property type="match status" value="1"/>
</dbReference>